<evidence type="ECO:0000256" key="1">
    <source>
        <dbReference type="ARBA" id="ARBA00008769"/>
    </source>
</evidence>
<gene>
    <name evidence="3" type="ORF">AB4Y39_01355</name>
</gene>
<dbReference type="InterPro" id="IPR038673">
    <property type="entry name" value="OprB_sf"/>
</dbReference>
<dbReference type="PANTHER" id="PTHR37944:SF1">
    <property type="entry name" value="PORIN B"/>
    <property type="match status" value="1"/>
</dbReference>
<dbReference type="AlphaFoldDB" id="A0AB39I3D2"/>
<dbReference type="InterPro" id="IPR007049">
    <property type="entry name" value="Carb-sel_porin_OprB"/>
</dbReference>
<sequence length="452" mass="50148">MPQIHRSRLSPATRTLLSGLAIASLAPTAQAAAMFASDSPWMLGDWGGTRTELAERGYDFTLGYTGEMGANLHGGYDDDKTARYSDQFTLGTHFDLQKILGWHDAEFQLTVTERNGNNISNDRINDPRVGGFTSAQEVWGRGQTWRLTQMWIKQKYFDGALDVKFGRFGQGEDFNSFPCDFQNLAFCGSQVGNWVGDIWYNWPVSQWALRVKYNLTPELYAQIGAYEQNPSNLDRDNGFKLSGSGTQGAVIPVELVWSPAVNGLKGEYRAGYYYSNAKATDVYKDSNDQPAALSGQAYRSSSSKHGFWLGAQQQVTSQASDHSRGLSVFTNATLHDKKTNAIDNYVQAGVVYKGPFDARAKDDIGFALARVHVNPAYRKNAKALNQANGVSDYNDPLFRPIQDTEYSAELYYGIHLADWLTVRPNLQYIRHPGGVSQVDDALIGGIKIQSSF</sequence>
<dbReference type="GO" id="GO:0016020">
    <property type="term" value="C:membrane"/>
    <property type="evidence" value="ECO:0007669"/>
    <property type="project" value="InterPro"/>
</dbReference>
<accession>A0AB39I3D2</accession>
<proteinExistence type="inferred from homology"/>
<keyword evidence="2" id="KW-0732">Signal</keyword>
<evidence type="ECO:0000313" key="3">
    <source>
        <dbReference type="EMBL" id="XDK37372.1"/>
    </source>
</evidence>
<dbReference type="InterPro" id="IPR052932">
    <property type="entry name" value="OprB_Porin"/>
</dbReference>
<name>A0AB39I3D2_9PSED</name>
<dbReference type="EMBL" id="CP162607">
    <property type="protein sequence ID" value="XDK37372.1"/>
    <property type="molecule type" value="Genomic_DNA"/>
</dbReference>
<dbReference type="Pfam" id="PF04966">
    <property type="entry name" value="OprB"/>
    <property type="match status" value="1"/>
</dbReference>
<organism evidence="3">
    <name type="scientific">Pseudomonas sp. Hg7Tf</name>
    <dbReference type="NCBI Taxonomy" id="3236988"/>
    <lineage>
        <taxon>Bacteria</taxon>
        <taxon>Pseudomonadati</taxon>
        <taxon>Pseudomonadota</taxon>
        <taxon>Gammaproteobacteria</taxon>
        <taxon>Pseudomonadales</taxon>
        <taxon>Pseudomonadaceae</taxon>
        <taxon>Pseudomonas</taxon>
    </lineage>
</organism>
<feature type="chain" id="PRO_5044045513" evidence="2">
    <location>
        <begin position="32"/>
        <end position="452"/>
    </location>
</feature>
<dbReference type="PANTHER" id="PTHR37944">
    <property type="entry name" value="PORIN B"/>
    <property type="match status" value="1"/>
</dbReference>
<evidence type="ECO:0000256" key="2">
    <source>
        <dbReference type="RuleBase" id="RU363072"/>
    </source>
</evidence>
<reference evidence="3" key="1">
    <citation type="submission" date="2024-07" db="EMBL/GenBank/DDBJ databases">
        <title>Identification and characteristics of a novel species of coltsfoot's symbiotic bacteria.</title>
        <authorList>
            <person name="Juszczyk A."/>
            <person name="Jasielczuk I."/>
            <person name="Gurgul A."/>
            <person name="Rogala M."/>
            <person name="Kowalczyk A."/>
            <person name="Szmatola T."/>
            <person name="Kosecka-Strojek M."/>
            <person name="Arent Z."/>
            <person name="Latowski D."/>
        </authorList>
    </citation>
    <scope>NUCLEOTIDE SEQUENCE</scope>
    <source>
        <strain evidence="3">Hg7Tf</strain>
    </source>
</reference>
<dbReference type="RefSeq" id="WP_280040420.1">
    <property type="nucleotide sequence ID" value="NZ_CP162607.1"/>
</dbReference>
<dbReference type="GO" id="GO:0008643">
    <property type="term" value="P:carbohydrate transport"/>
    <property type="evidence" value="ECO:0007669"/>
    <property type="project" value="InterPro"/>
</dbReference>
<dbReference type="GO" id="GO:0015288">
    <property type="term" value="F:porin activity"/>
    <property type="evidence" value="ECO:0007669"/>
    <property type="project" value="InterPro"/>
</dbReference>
<feature type="signal peptide" evidence="2">
    <location>
        <begin position="1"/>
        <end position="31"/>
    </location>
</feature>
<dbReference type="Gene3D" id="2.40.160.180">
    <property type="entry name" value="Carbohydrate-selective porin OprB"/>
    <property type="match status" value="1"/>
</dbReference>
<comment type="similarity">
    <text evidence="1 2">Belongs to the OprB family.</text>
</comment>
<protein>
    <submittedName>
        <fullName evidence="3">Carbohydrate porin</fullName>
    </submittedName>
</protein>